<proteinExistence type="predicted"/>
<organism evidence="1 2">
    <name type="scientific">Emergencia timonensis</name>
    <dbReference type="NCBI Taxonomy" id="1776384"/>
    <lineage>
        <taxon>Bacteria</taxon>
        <taxon>Bacillati</taxon>
        <taxon>Bacillota</taxon>
        <taxon>Clostridia</taxon>
        <taxon>Peptostreptococcales</taxon>
        <taxon>Anaerovoracaceae</taxon>
        <taxon>Emergencia</taxon>
    </lineage>
</organism>
<accession>A0A415DUT2</accession>
<dbReference type="Proteomes" id="UP000284841">
    <property type="component" value="Unassembled WGS sequence"/>
</dbReference>
<name>A0A415DUT2_9FIRM</name>
<sequence>MRKGGKESRYIKSIPLFIRLLFVKFTKYTIIWKFMYWNLAFAKGVAQVNLKKSKMKAGMLA</sequence>
<dbReference type="AlphaFoldDB" id="A0A415DUT2"/>
<evidence type="ECO:0000313" key="1">
    <source>
        <dbReference type="EMBL" id="RHJ83696.1"/>
    </source>
</evidence>
<evidence type="ECO:0000313" key="2">
    <source>
        <dbReference type="Proteomes" id="UP000284841"/>
    </source>
</evidence>
<keyword evidence="2" id="KW-1185">Reference proteome</keyword>
<gene>
    <name evidence="1" type="ORF">DW099_18405</name>
</gene>
<reference evidence="1 2" key="1">
    <citation type="submission" date="2018-08" db="EMBL/GenBank/DDBJ databases">
        <title>A genome reference for cultivated species of the human gut microbiota.</title>
        <authorList>
            <person name="Zou Y."/>
            <person name="Xue W."/>
            <person name="Luo G."/>
        </authorList>
    </citation>
    <scope>NUCLEOTIDE SEQUENCE [LARGE SCALE GENOMIC DNA]</scope>
    <source>
        <strain evidence="1 2">AM07-24</strain>
    </source>
</reference>
<comment type="caution">
    <text evidence="1">The sequence shown here is derived from an EMBL/GenBank/DDBJ whole genome shotgun (WGS) entry which is preliminary data.</text>
</comment>
<protein>
    <submittedName>
        <fullName evidence="1">Uncharacterized protein</fullName>
    </submittedName>
</protein>
<dbReference type="EMBL" id="QRMS01000008">
    <property type="protein sequence ID" value="RHJ83696.1"/>
    <property type="molecule type" value="Genomic_DNA"/>
</dbReference>